<accession>A0ABN9VYT6</accession>
<dbReference type="InterPro" id="IPR001202">
    <property type="entry name" value="WW_dom"/>
</dbReference>
<keyword evidence="6" id="KW-1185">Reference proteome</keyword>
<proteinExistence type="predicted"/>
<evidence type="ECO:0000256" key="2">
    <source>
        <dbReference type="SAM" id="MobiDB-lite"/>
    </source>
</evidence>
<organism evidence="5 6">
    <name type="scientific">Prorocentrum cordatum</name>
    <dbReference type="NCBI Taxonomy" id="2364126"/>
    <lineage>
        <taxon>Eukaryota</taxon>
        <taxon>Sar</taxon>
        <taxon>Alveolata</taxon>
        <taxon>Dinophyceae</taxon>
        <taxon>Prorocentrales</taxon>
        <taxon>Prorocentraceae</taxon>
        <taxon>Prorocentrum</taxon>
    </lineage>
</organism>
<feature type="coiled-coil region" evidence="1">
    <location>
        <begin position="311"/>
        <end position="338"/>
    </location>
</feature>
<comment type="caution">
    <text evidence="5">The sequence shown here is derived from an EMBL/GenBank/DDBJ whole genome shotgun (WGS) entry which is preliminary data.</text>
</comment>
<feature type="compositionally biased region" description="Pro residues" evidence="2">
    <location>
        <begin position="410"/>
        <end position="424"/>
    </location>
</feature>
<name>A0ABN9VYT6_9DINO</name>
<dbReference type="Gene3D" id="2.20.70.10">
    <property type="match status" value="1"/>
</dbReference>
<dbReference type="SUPFAM" id="SSF51045">
    <property type="entry name" value="WW domain"/>
    <property type="match status" value="1"/>
</dbReference>
<evidence type="ECO:0000313" key="5">
    <source>
        <dbReference type="EMBL" id="CAK0878832.1"/>
    </source>
</evidence>
<feature type="domain" description="WW" evidence="4">
    <location>
        <begin position="220"/>
        <end position="254"/>
    </location>
</feature>
<keyword evidence="3" id="KW-0472">Membrane</keyword>
<gene>
    <name evidence="5" type="ORF">PCOR1329_LOCUS62455</name>
</gene>
<feature type="region of interest" description="Disordered" evidence="2">
    <location>
        <begin position="400"/>
        <end position="432"/>
    </location>
</feature>
<feature type="compositionally biased region" description="Low complexity" evidence="2">
    <location>
        <begin position="400"/>
        <end position="409"/>
    </location>
</feature>
<evidence type="ECO:0000313" key="6">
    <source>
        <dbReference type="Proteomes" id="UP001189429"/>
    </source>
</evidence>
<feature type="region of interest" description="Disordered" evidence="2">
    <location>
        <begin position="141"/>
        <end position="237"/>
    </location>
</feature>
<feature type="compositionally biased region" description="Low complexity" evidence="2">
    <location>
        <begin position="180"/>
        <end position="203"/>
    </location>
</feature>
<evidence type="ECO:0000256" key="1">
    <source>
        <dbReference type="SAM" id="Coils"/>
    </source>
</evidence>
<evidence type="ECO:0000259" key="4">
    <source>
        <dbReference type="PROSITE" id="PS50020"/>
    </source>
</evidence>
<dbReference type="PROSITE" id="PS50020">
    <property type="entry name" value="WW_DOMAIN_2"/>
    <property type="match status" value="1"/>
</dbReference>
<feature type="compositionally biased region" description="Pro residues" evidence="2">
    <location>
        <begin position="204"/>
        <end position="223"/>
    </location>
</feature>
<sequence length="1711" mass="180345">MYERIYSGPISIRSDLSAAAFFMVGLELRYLRRGGSHALSRHTLMAPGRRETWRAVRARGVCGAFGLWCLLCLWCPPLAVPLVPNLLQAPLKFNQVDLSAALGALIPSQPATPCPFPAGPPPGDWGIFPGAAAKGRAVLSPATAGPSELSPPRRPPTRWIGAGPESPPFPPPPPPPPPKASAADAAYTGAAAPATPKAAAASPPASPLPASPGPPLLSPPPLSPGWEPRRDSGSGALYFQHRSSGRTQWDHPGTALVPMAAPMAVAGAPAAVGGAAGGHAPAVAGAAGGPTAPLVKALPPSSSSQPASSALKDHATELAALRQELEQLQVARAGWEELVGAGERVRACEEERVRACAAVATVVRGVCGTLPPSQPAPLASPPRALPPALSPLLSVPMAAPQHAPQLSSAAPPPLAAGPPGPPSALPLLDPVGSAAAAPDPRQFAALGSEAELREAVSGWLYKVRESFGPKPGDGRAKIAVYFASRCHSEVDLHNAVMAMGAAILAGMRRGGAGKQVTAVPPFALGTGDFSQPGLDITYSKQLRTQGSREAGPLIALGRQLRAFLAEEVAPPLRPARGDPPLVISPFAGPALAADAAGAVGPPLELSSQQPLRMAVLNPGWCGLLALGTDAPLDWRLQAMAQLLHDENIDICTTPGARFPPGAALPAGYPYCWLGERDAVRCLAHRVQPAGAHARFWHVNYLVLADLGQQISVAVKEAVAVASDHRLLCWSMPCQCDRSAHVGQASVAQRRVLLDVAAWSRDVLYTLAGHAAGVTRAVTSAASRKRRRPVGPASADFSDHQAFKKAATQAAWDARRGAAQRFLHLRALNPGAAERFLSSFFAGQDRFEIALADPATGRGFSADEMLQAIEQDLQARASNNFPHDREACLATARAVSAVRQSGAARAGTGLSTRGRRLYSMAELADVLETFKVASSALRGCYASVKSPCVQGRRLTLALANLSRSCGLTSTCWSARQFTPLHKSGPRVVRDVACLQPISISTVMSAVVDALWTQRNRSVLTQYCGAGQQGGVGDPLLVLLALLLHAQLRGAQGPPTYWALTDLRWAFDVASHDAMRLSSYLAGVVEDEWLLLDDFIQMDIQVVALQGLASEFFRLPCGTAQGKRFSAYVFNAEVKWLADAVMAVLPQGCATWVPPVYRRACPVGVDPPPPFPLRPPSPPSVDAAAAIATSVSATALGEGAPWARAAAELAEWACGGATEADRAAAQDALGAEHLQPLQFSDDLTVPCPSPGSLRAVVSAEPDSACSRFARAVRADFNYASGKTAAMAVAGSPDPWWVGCPVVDQKLVLGVLVDAELTFLPLLRSVLARGHALFEALFHAGESGGFGLPVLSAQVPLRVESAILYPSPFLLLAHRAEYELNRMQAAWARRLLACTTGPPVPGEVVVAQCGWTCRLGTRMLERAIMARARLLAQPPDHPGTRMLALARRLTCASWASAVAARMAELTPPVLDIDVHPAFRHPLRGAQGSLQLRRSLLRDFKLQVVRPALRARDRAEFQRATGACLPTLGMSFAVLVPEPNQLPMALLLLDFGPHMWRDFRMWSVARMSGAWPLPVLGVPCLSVALDRCAACGAAQVDIAHAICGCPRQAAQRADLESRALLPPLSHAAMYMYQLFREGPPPEERWHHVLYVARALHDSIGAGRGGVALAARSPVAFVFERLCGVGGGVVEIASTAWLVATGEVSDYSFLDKAPPW</sequence>
<dbReference type="PANTHER" id="PTHR45725">
    <property type="entry name" value="FORMIN HOMOLOGY 2 FAMILY MEMBER"/>
    <property type="match status" value="1"/>
</dbReference>
<keyword evidence="3" id="KW-1133">Transmembrane helix</keyword>
<dbReference type="Proteomes" id="UP001189429">
    <property type="component" value="Unassembled WGS sequence"/>
</dbReference>
<keyword evidence="1" id="KW-0175">Coiled coil</keyword>
<reference evidence="5" key="1">
    <citation type="submission" date="2023-10" db="EMBL/GenBank/DDBJ databases">
        <authorList>
            <person name="Chen Y."/>
            <person name="Shah S."/>
            <person name="Dougan E. K."/>
            <person name="Thang M."/>
            <person name="Chan C."/>
        </authorList>
    </citation>
    <scope>NUCLEOTIDE SEQUENCE [LARGE SCALE GENOMIC DNA]</scope>
</reference>
<feature type="transmembrane region" description="Helical" evidence="3">
    <location>
        <begin position="60"/>
        <end position="83"/>
    </location>
</feature>
<evidence type="ECO:0000256" key="3">
    <source>
        <dbReference type="SAM" id="Phobius"/>
    </source>
</evidence>
<dbReference type="EMBL" id="CAUYUJ010017889">
    <property type="protein sequence ID" value="CAK0878832.1"/>
    <property type="molecule type" value="Genomic_DNA"/>
</dbReference>
<dbReference type="InterPro" id="IPR051425">
    <property type="entry name" value="Formin_Homology"/>
</dbReference>
<dbReference type="InterPro" id="IPR036020">
    <property type="entry name" value="WW_dom_sf"/>
</dbReference>
<feature type="compositionally biased region" description="Pro residues" evidence="2">
    <location>
        <begin position="165"/>
        <end position="179"/>
    </location>
</feature>
<dbReference type="PANTHER" id="PTHR45725:SF1">
    <property type="entry name" value="DISHEVELLED ASSOCIATED ACTIVATOR OF MORPHOGENESIS, ISOFORM D"/>
    <property type="match status" value="1"/>
</dbReference>
<protein>
    <recommendedName>
        <fullName evidence="4">WW domain-containing protein</fullName>
    </recommendedName>
</protein>
<dbReference type="PROSITE" id="PS01159">
    <property type="entry name" value="WW_DOMAIN_1"/>
    <property type="match status" value="1"/>
</dbReference>
<keyword evidence="3" id="KW-0812">Transmembrane</keyword>